<feature type="domain" description="Thiamine pyrophosphate enzyme TPP-binding" evidence="3">
    <location>
        <begin position="453"/>
        <end position="588"/>
    </location>
</feature>
<dbReference type="InterPro" id="IPR011766">
    <property type="entry name" value="TPP_enzyme_TPP-bd"/>
</dbReference>
<evidence type="ECO:0000313" key="4">
    <source>
        <dbReference type="EMBL" id="HEB95526.1"/>
    </source>
</evidence>
<dbReference type="PANTHER" id="PTHR43710:SF5">
    <property type="entry name" value="INDOLEPYRUVATE FERREDOXIN OXIDOREDUCTASE ALPHA SUBUNIT"/>
    <property type="match status" value="1"/>
</dbReference>
<evidence type="ECO:0000256" key="2">
    <source>
        <dbReference type="SAM" id="MobiDB-lite"/>
    </source>
</evidence>
<proteinExistence type="predicted"/>
<dbReference type="EMBL" id="DRKP01000046">
    <property type="protein sequence ID" value="HEB95526.1"/>
    <property type="molecule type" value="Genomic_DNA"/>
</dbReference>
<dbReference type="InterPro" id="IPR045025">
    <property type="entry name" value="HACL1-like"/>
</dbReference>
<dbReference type="Pfam" id="PF02775">
    <property type="entry name" value="TPP_enzyme_C"/>
    <property type="match status" value="1"/>
</dbReference>
<dbReference type="GO" id="GO:0046872">
    <property type="term" value="F:metal ion binding"/>
    <property type="evidence" value="ECO:0007669"/>
    <property type="project" value="UniProtKB-KW"/>
</dbReference>
<dbReference type="GO" id="GO:0044281">
    <property type="term" value="P:small molecule metabolic process"/>
    <property type="evidence" value="ECO:0007669"/>
    <property type="project" value="UniProtKB-ARBA"/>
</dbReference>
<feature type="region of interest" description="Disordered" evidence="2">
    <location>
        <begin position="604"/>
        <end position="623"/>
    </location>
</feature>
<comment type="caution">
    <text evidence="4">The sequence shown here is derived from an EMBL/GenBank/DDBJ whole genome shotgun (WGS) entry which is preliminary data.</text>
</comment>
<sequence>MSRPDSAKATAGAERSFAAQVEKLTLGAGEPFHGEAILAITKALLQAGVAYVGGYPGAPVSHLMDVLADARDRVLTPLGVQFEASASEAGAAALLGASIHYPLRGAVTWKSIVGTNVASDGLSNLASAGVTGGALVIVGEDYGEGASVIQERTLATAMKSSMPLLDPRCNLPRLVALTEQAFDLSEACQLPVILSLRIRAAHMTGRFVCKDNRPPRYGLRHPLPGARFDYGRIVLPPSTYAQERAKVEERLPRARRFILEQGINELVPGEADHLGIILQGGTWGAVLRGLRLLGLADALGNSRIPLLILNALHPLVPEQIDGFLAGKRELLVVEEGNPAFIEEQIRALAQRSDSGCRIHGKGFLPEAGEYTADVVREGLARWLERVDAPATGAGAAARQREIDARVEQARARLPAAAPPRPPGFCTGCPERPLFTALKLLMRERGPIHVSSDIGCNTFATLPPFQVGSTVLGYGMSLASGGAVGPALGQPTVAVMGDGGFWHNGLTTGAANARWNEHDAVLIIIDNGYASATGQQHIPSTGSTPWGAPVRLSIEQTLRGMGIDWIRRVNAYRVADTLAVLREALDADGGLRVVISDQECRLARQRRQRREQAQRRQRGRPRRQARFGVDAEVCSGDHSCMRLSGCPSLTLQAADDPLRTAPTARIDGGCLDCGLCGEAAHAAALCPSFYRAERLIDAPGWRRLLHRSARPLLRLLGAR</sequence>
<dbReference type="PANTHER" id="PTHR43710">
    <property type="entry name" value="2-HYDROXYACYL-COA LYASE"/>
    <property type="match status" value="1"/>
</dbReference>
<dbReference type="CDD" id="cd02008">
    <property type="entry name" value="TPP_IOR_alpha"/>
    <property type="match status" value="1"/>
</dbReference>
<dbReference type="AlphaFoldDB" id="A0A831W6N4"/>
<dbReference type="SUPFAM" id="SSF52518">
    <property type="entry name" value="Thiamin diphosphate-binding fold (THDP-binding)"/>
    <property type="match status" value="2"/>
</dbReference>
<evidence type="ECO:0000256" key="1">
    <source>
        <dbReference type="ARBA" id="ARBA00022723"/>
    </source>
</evidence>
<dbReference type="GO" id="GO:0030976">
    <property type="term" value="F:thiamine pyrophosphate binding"/>
    <property type="evidence" value="ECO:0007669"/>
    <property type="project" value="InterPro"/>
</dbReference>
<dbReference type="Proteomes" id="UP000886251">
    <property type="component" value="Unassembled WGS sequence"/>
</dbReference>
<protein>
    <submittedName>
        <fullName evidence="4">Indolepyruvate ferredoxin oxidoreductase subunit alpha</fullName>
    </submittedName>
</protein>
<name>A0A831W6N4_9GAMM</name>
<keyword evidence="1" id="KW-0479">Metal-binding</keyword>
<accession>A0A831W6N4</accession>
<dbReference type="GO" id="GO:0003824">
    <property type="term" value="F:catalytic activity"/>
    <property type="evidence" value="ECO:0007669"/>
    <property type="project" value="InterPro"/>
</dbReference>
<organism evidence="4">
    <name type="scientific">Sedimenticola thiotaurini</name>
    <dbReference type="NCBI Taxonomy" id="1543721"/>
    <lineage>
        <taxon>Bacteria</taxon>
        <taxon>Pseudomonadati</taxon>
        <taxon>Pseudomonadota</taxon>
        <taxon>Gammaproteobacteria</taxon>
        <taxon>Chromatiales</taxon>
        <taxon>Sedimenticolaceae</taxon>
        <taxon>Sedimenticola</taxon>
    </lineage>
</organism>
<gene>
    <name evidence="4" type="ORF">ENI96_03725</name>
</gene>
<dbReference type="Gene3D" id="3.40.50.970">
    <property type="match status" value="2"/>
</dbReference>
<reference evidence="4" key="1">
    <citation type="journal article" date="2020" name="mSystems">
        <title>Genome- and Community-Level Interaction Insights into Carbon Utilization and Element Cycling Functions of Hydrothermarchaeota in Hydrothermal Sediment.</title>
        <authorList>
            <person name="Zhou Z."/>
            <person name="Liu Y."/>
            <person name="Xu W."/>
            <person name="Pan J."/>
            <person name="Luo Z.H."/>
            <person name="Li M."/>
        </authorList>
    </citation>
    <scope>NUCLEOTIDE SEQUENCE [LARGE SCALE GENOMIC DNA]</scope>
    <source>
        <strain evidence="4">HyVt-443</strain>
    </source>
</reference>
<evidence type="ECO:0000259" key="3">
    <source>
        <dbReference type="Pfam" id="PF02775"/>
    </source>
</evidence>
<dbReference type="InterPro" id="IPR029061">
    <property type="entry name" value="THDP-binding"/>
</dbReference>